<proteinExistence type="predicted"/>
<reference evidence="1" key="2">
    <citation type="submission" date="2016-06" db="EMBL/GenBank/DDBJ databases">
        <title>The genome of a short-lived fish provides insights into sex chromosome evolution and the genetic control of aging.</title>
        <authorList>
            <person name="Reichwald K."/>
            <person name="Felder M."/>
            <person name="Petzold A."/>
            <person name="Koch P."/>
            <person name="Groth M."/>
            <person name="Platzer M."/>
        </authorList>
    </citation>
    <scope>NUCLEOTIDE SEQUENCE</scope>
    <source>
        <tissue evidence="1">Brain</tissue>
    </source>
</reference>
<evidence type="ECO:0000313" key="1">
    <source>
        <dbReference type="EMBL" id="SBR99355.1"/>
    </source>
</evidence>
<reference evidence="1" key="1">
    <citation type="submission" date="2016-05" db="EMBL/GenBank/DDBJ databases">
        <authorList>
            <person name="Lavstsen T."/>
            <person name="Jespersen J.S."/>
        </authorList>
    </citation>
    <scope>NUCLEOTIDE SEQUENCE</scope>
    <source>
        <tissue evidence="1">Brain</tissue>
    </source>
</reference>
<sequence length="45" mass="5405">LLYFVFVCFRDFLTQTHLSLFMRSPPPNLHFLSFPFGIKCLLHLF</sequence>
<name>A0A1A8QZW2_9TELE</name>
<dbReference type="AlphaFoldDB" id="A0A1A8QZW2"/>
<organism evidence="1">
    <name type="scientific">Nothobranchius rachovii</name>
    <name type="common">bluefin notho</name>
    <dbReference type="NCBI Taxonomy" id="451742"/>
    <lineage>
        <taxon>Eukaryota</taxon>
        <taxon>Metazoa</taxon>
        <taxon>Chordata</taxon>
        <taxon>Craniata</taxon>
        <taxon>Vertebrata</taxon>
        <taxon>Euteleostomi</taxon>
        <taxon>Actinopterygii</taxon>
        <taxon>Neopterygii</taxon>
        <taxon>Teleostei</taxon>
        <taxon>Neoteleostei</taxon>
        <taxon>Acanthomorphata</taxon>
        <taxon>Ovalentaria</taxon>
        <taxon>Atherinomorphae</taxon>
        <taxon>Cyprinodontiformes</taxon>
        <taxon>Nothobranchiidae</taxon>
        <taxon>Nothobranchius</taxon>
    </lineage>
</organism>
<feature type="non-terminal residue" evidence="1">
    <location>
        <position position="1"/>
    </location>
</feature>
<dbReference type="EMBL" id="HAEH01014188">
    <property type="protein sequence ID" value="SBR99355.1"/>
    <property type="molecule type" value="Transcribed_RNA"/>
</dbReference>
<accession>A0A1A8QZW2</accession>
<gene>
    <name evidence="1" type="primary">Nfu_g_1_007871</name>
</gene>
<protein>
    <submittedName>
        <fullName evidence="1">Uncharacterized protein</fullName>
    </submittedName>
</protein>